<proteinExistence type="predicted"/>
<dbReference type="PRINTS" id="PR00035">
    <property type="entry name" value="HTHGNTR"/>
</dbReference>
<dbReference type="InterPro" id="IPR036390">
    <property type="entry name" value="WH_DNA-bd_sf"/>
</dbReference>
<dbReference type="Gene3D" id="1.10.10.10">
    <property type="entry name" value="Winged helix-like DNA-binding domain superfamily/Winged helix DNA-binding domain"/>
    <property type="match status" value="1"/>
</dbReference>
<dbReference type="AlphaFoldDB" id="A0A949NB27"/>
<comment type="caution">
    <text evidence="5">The sequence shown here is derived from an EMBL/GenBank/DDBJ whole genome shotgun (WGS) entry which is preliminary data.</text>
</comment>
<dbReference type="CDD" id="cd07377">
    <property type="entry name" value="WHTH_GntR"/>
    <property type="match status" value="1"/>
</dbReference>
<evidence type="ECO:0000313" key="5">
    <source>
        <dbReference type="EMBL" id="MBU7600438.1"/>
    </source>
</evidence>
<protein>
    <submittedName>
        <fullName evidence="5">GntR family transcriptional regulator</fullName>
    </submittedName>
</protein>
<gene>
    <name evidence="5" type="ORF">JGS22_023120</name>
</gene>
<dbReference type="EMBL" id="JAELVF020000004">
    <property type="protein sequence ID" value="MBU7600438.1"/>
    <property type="molecule type" value="Genomic_DNA"/>
</dbReference>
<dbReference type="SMART" id="SM00345">
    <property type="entry name" value="HTH_GNTR"/>
    <property type="match status" value="1"/>
</dbReference>
<dbReference type="PANTHER" id="PTHR38445">
    <property type="entry name" value="HTH-TYPE TRANSCRIPTIONAL REPRESSOR YTRA"/>
    <property type="match status" value="1"/>
</dbReference>
<evidence type="ECO:0000259" key="4">
    <source>
        <dbReference type="PROSITE" id="PS50949"/>
    </source>
</evidence>
<feature type="domain" description="HTH gntR-type" evidence="4">
    <location>
        <begin position="11"/>
        <end position="79"/>
    </location>
</feature>
<accession>A0A949NB27</accession>
<evidence type="ECO:0000256" key="1">
    <source>
        <dbReference type="ARBA" id="ARBA00023015"/>
    </source>
</evidence>
<keyword evidence="6" id="KW-1185">Reference proteome</keyword>
<dbReference type="PROSITE" id="PS50949">
    <property type="entry name" value="HTH_GNTR"/>
    <property type="match status" value="1"/>
</dbReference>
<organism evidence="5 6">
    <name type="scientific">Streptomyces tardus</name>
    <dbReference type="NCBI Taxonomy" id="2780544"/>
    <lineage>
        <taxon>Bacteria</taxon>
        <taxon>Bacillati</taxon>
        <taxon>Actinomycetota</taxon>
        <taxon>Actinomycetes</taxon>
        <taxon>Kitasatosporales</taxon>
        <taxon>Streptomycetaceae</taxon>
        <taxon>Streptomyces</taxon>
    </lineage>
</organism>
<dbReference type="InterPro" id="IPR000524">
    <property type="entry name" value="Tscrpt_reg_HTH_GntR"/>
</dbReference>
<keyword evidence="1" id="KW-0805">Transcription regulation</keyword>
<sequence length="119" mass="12761">MLFRIDPSATQPLSDQIASCVRGAIADGGVARGERLPAARELAESLGVNMHTVLRGYQRLREEGLIELRRGRGAVVSGGTDPAAQAHLVRTVQQLVEEARVLGLSDQQVLDLVRTGLAH</sequence>
<dbReference type="RefSeq" id="WP_211043386.1">
    <property type="nucleotide sequence ID" value="NZ_JAELVF020000004.1"/>
</dbReference>
<dbReference type="GO" id="GO:0003677">
    <property type="term" value="F:DNA binding"/>
    <property type="evidence" value="ECO:0007669"/>
    <property type="project" value="UniProtKB-KW"/>
</dbReference>
<dbReference type="PANTHER" id="PTHR38445:SF7">
    <property type="entry name" value="GNTR-FAMILY TRANSCRIPTIONAL REGULATOR"/>
    <property type="match status" value="1"/>
</dbReference>
<evidence type="ECO:0000256" key="3">
    <source>
        <dbReference type="ARBA" id="ARBA00023163"/>
    </source>
</evidence>
<dbReference type="GO" id="GO:0003700">
    <property type="term" value="F:DNA-binding transcription factor activity"/>
    <property type="evidence" value="ECO:0007669"/>
    <property type="project" value="InterPro"/>
</dbReference>
<reference evidence="5" key="1">
    <citation type="submission" date="2021-06" db="EMBL/GenBank/DDBJ databases">
        <title>Sequencing of actinobacteria type strains.</title>
        <authorList>
            <person name="Nguyen G.-S."/>
            <person name="Wentzel A."/>
        </authorList>
    </citation>
    <scope>NUCLEOTIDE SEQUENCE</scope>
    <source>
        <strain evidence="5">P38-E01</strain>
    </source>
</reference>
<evidence type="ECO:0000256" key="2">
    <source>
        <dbReference type="ARBA" id="ARBA00023125"/>
    </source>
</evidence>
<name>A0A949NB27_9ACTN</name>
<keyword evidence="2" id="KW-0238">DNA-binding</keyword>
<dbReference type="Proteomes" id="UP000694501">
    <property type="component" value="Unassembled WGS sequence"/>
</dbReference>
<dbReference type="Pfam" id="PF00392">
    <property type="entry name" value="GntR"/>
    <property type="match status" value="1"/>
</dbReference>
<dbReference type="InterPro" id="IPR036388">
    <property type="entry name" value="WH-like_DNA-bd_sf"/>
</dbReference>
<evidence type="ECO:0000313" key="6">
    <source>
        <dbReference type="Proteomes" id="UP000694501"/>
    </source>
</evidence>
<keyword evidence="3" id="KW-0804">Transcription</keyword>
<dbReference type="SUPFAM" id="SSF46785">
    <property type="entry name" value="Winged helix' DNA-binding domain"/>
    <property type="match status" value="1"/>
</dbReference>